<protein>
    <submittedName>
        <fullName evidence="1">Uncharacterized protein</fullName>
    </submittedName>
</protein>
<evidence type="ECO:0000313" key="2">
    <source>
        <dbReference type="Proteomes" id="UP001321749"/>
    </source>
</evidence>
<dbReference type="InterPro" id="IPR036397">
    <property type="entry name" value="RNaseH_sf"/>
</dbReference>
<accession>A0AAV9HYD1</accession>
<name>A0AAV9HYD1_9PEZI</name>
<dbReference type="AlphaFoldDB" id="A0AAV9HYD1"/>
<dbReference type="EMBL" id="MU864946">
    <property type="protein sequence ID" value="KAK4464679.1"/>
    <property type="molecule type" value="Genomic_DNA"/>
</dbReference>
<dbReference type="GO" id="GO:0003676">
    <property type="term" value="F:nucleic acid binding"/>
    <property type="evidence" value="ECO:0007669"/>
    <property type="project" value="InterPro"/>
</dbReference>
<proteinExistence type="predicted"/>
<comment type="caution">
    <text evidence="1">The sequence shown here is derived from an EMBL/GenBank/DDBJ whole genome shotgun (WGS) entry which is preliminary data.</text>
</comment>
<sequence length="258" mass="29453">MVLAAASAGVKRLVTLDNVVENAEMVVSMNQENGKEVKTPGGTSSWGGEQGMFWRNVLEKVLEKVLEERFGGMHHMTPKKAGIQRTCDFLDGNRDRIPFNISKNDVFRFNGVSKAMGWKILSQPREIDGRTFYTAHNETRGRKKLITKEDLAKIERFIDSNGFDGRTVGWAGLPAAAGLDIDCSARTVYRAVKDINLYMYIACTKKYISPHAKERRVEYARVMLEKYLNKEDWYHVRFSDECHFGYGPQGRVHIIRRP</sequence>
<keyword evidence="2" id="KW-1185">Reference proteome</keyword>
<reference evidence="1" key="1">
    <citation type="journal article" date="2023" name="Mol. Phylogenet. Evol.">
        <title>Genome-scale phylogeny and comparative genomics of the fungal order Sordariales.</title>
        <authorList>
            <person name="Hensen N."/>
            <person name="Bonometti L."/>
            <person name="Westerberg I."/>
            <person name="Brannstrom I.O."/>
            <person name="Guillou S."/>
            <person name="Cros-Aarteil S."/>
            <person name="Calhoun S."/>
            <person name="Haridas S."/>
            <person name="Kuo A."/>
            <person name="Mondo S."/>
            <person name="Pangilinan J."/>
            <person name="Riley R."/>
            <person name="LaButti K."/>
            <person name="Andreopoulos B."/>
            <person name="Lipzen A."/>
            <person name="Chen C."/>
            <person name="Yan M."/>
            <person name="Daum C."/>
            <person name="Ng V."/>
            <person name="Clum A."/>
            <person name="Steindorff A."/>
            <person name="Ohm R.A."/>
            <person name="Martin F."/>
            <person name="Silar P."/>
            <person name="Natvig D.O."/>
            <person name="Lalanne C."/>
            <person name="Gautier V."/>
            <person name="Ament-Velasquez S.L."/>
            <person name="Kruys A."/>
            <person name="Hutchinson M.I."/>
            <person name="Powell A.J."/>
            <person name="Barry K."/>
            <person name="Miller A.N."/>
            <person name="Grigoriev I.V."/>
            <person name="Debuchy R."/>
            <person name="Gladieux P."/>
            <person name="Hiltunen Thoren M."/>
            <person name="Johannesson H."/>
        </authorList>
    </citation>
    <scope>NUCLEOTIDE SEQUENCE</scope>
    <source>
        <strain evidence="1">PSN324</strain>
    </source>
</reference>
<evidence type="ECO:0000313" key="1">
    <source>
        <dbReference type="EMBL" id="KAK4464679.1"/>
    </source>
</evidence>
<dbReference type="Proteomes" id="UP001321749">
    <property type="component" value="Unassembled WGS sequence"/>
</dbReference>
<reference evidence="1" key="2">
    <citation type="submission" date="2023-06" db="EMBL/GenBank/DDBJ databases">
        <authorList>
            <consortium name="Lawrence Berkeley National Laboratory"/>
            <person name="Mondo S.J."/>
            <person name="Hensen N."/>
            <person name="Bonometti L."/>
            <person name="Westerberg I."/>
            <person name="Brannstrom I.O."/>
            <person name="Guillou S."/>
            <person name="Cros-Aarteil S."/>
            <person name="Calhoun S."/>
            <person name="Haridas S."/>
            <person name="Kuo A."/>
            <person name="Pangilinan J."/>
            <person name="Riley R."/>
            <person name="Labutti K."/>
            <person name="Andreopoulos B."/>
            <person name="Lipzen A."/>
            <person name="Chen C."/>
            <person name="Yanf M."/>
            <person name="Daum C."/>
            <person name="Ng V."/>
            <person name="Clum A."/>
            <person name="Steindorff A."/>
            <person name="Ohm R."/>
            <person name="Martin F."/>
            <person name="Silar P."/>
            <person name="Natvig D."/>
            <person name="Lalanne C."/>
            <person name="Gautier V."/>
            <person name="Ament-Velasquez S.L."/>
            <person name="Kruys A."/>
            <person name="Hutchinson M.I."/>
            <person name="Powell A.J."/>
            <person name="Barry K."/>
            <person name="Miller A.N."/>
            <person name="Grigoriev I.V."/>
            <person name="Debuchy R."/>
            <person name="Gladieux P."/>
            <person name="Thoren M.H."/>
            <person name="Johannesson H."/>
        </authorList>
    </citation>
    <scope>NUCLEOTIDE SEQUENCE</scope>
    <source>
        <strain evidence="1">PSN324</strain>
    </source>
</reference>
<dbReference type="Gene3D" id="3.30.420.10">
    <property type="entry name" value="Ribonuclease H-like superfamily/Ribonuclease H"/>
    <property type="match status" value="1"/>
</dbReference>
<organism evidence="1 2">
    <name type="scientific">Cladorrhinum samala</name>
    <dbReference type="NCBI Taxonomy" id="585594"/>
    <lineage>
        <taxon>Eukaryota</taxon>
        <taxon>Fungi</taxon>
        <taxon>Dikarya</taxon>
        <taxon>Ascomycota</taxon>
        <taxon>Pezizomycotina</taxon>
        <taxon>Sordariomycetes</taxon>
        <taxon>Sordariomycetidae</taxon>
        <taxon>Sordariales</taxon>
        <taxon>Podosporaceae</taxon>
        <taxon>Cladorrhinum</taxon>
    </lineage>
</organism>
<gene>
    <name evidence="1" type="ORF">QBC42DRAFT_344554</name>
</gene>